<dbReference type="Gene3D" id="1.10.10.60">
    <property type="entry name" value="Homeodomain-like"/>
    <property type="match status" value="1"/>
</dbReference>
<dbReference type="SUPFAM" id="SSF46689">
    <property type="entry name" value="Homeodomain-like"/>
    <property type="match status" value="1"/>
</dbReference>
<organism evidence="5 6">
    <name type="scientific">Nocardia salmonicida</name>
    <dbReference type="NCBI Taxonomy" id="53431"/>
    <lineage>
        <taxon>Bacteria</taxon>
        <taxon>Bacillati</taxon>
        <taxon>Actinomycetota</taxon>
        <taxon>Actinomycetes</taxon>
        <taxon>Mycobacteriales</taxon>
        <taxon>Nocardiaceae</taxon>
        <taxon>Nocardia</taxon>
    </lineage>
</organism>
<evidence type="ECO:0000313" key="6">
    <source>
        <dbReference type="Proteomes" id="UP001621418"/>
    </source>
</evidence>
<keyword evidence="3" id="KW-0804">Transcription</keyword>
<dbReference type="PROSITE" id="PS01124">
    <property type="entry name" value="HTH_ARAC_FAMILY_2"/>
    <property type="match status" value="1"/>
</dbReference>
<proteinExistence type="predicted"/>
<evidence type="ECO:0000313" key="5">
    <source>
        <dbReference type="EMBL" id="WTY36172.1"/>
    </source>
</evidence>
<evidence type="ECO:0000256" key="1">
    <source>
        <dbReference type="ARBA" id="ARBA00023015"/>
    </source>
</evidence>
<dbReference type="SMART" id="SM00342">
    <property type="entry name" value="HTH_ARAC"/>
    <property type="match status" value="1"/>
</dbReference>
<dbReference type="InterPro" id="IPR018062">
    <property type="entry name" value="HTH_AraC-typ_CS"/>
</dbReference>
<dbReference type="InterPro" id="IPR009057">
    <property type="entry name" value="Homeodomain-like_sf"/>
</dbReference>
<accession>A0ABZ1N858</accession>
<keyword evidence="2" id="KW-0238">DNA-binding</keyword>
<keyword evidence="6" id="KW-1185">Reference proteome</keyword>
<dbReference type="RefSeq" id="WP_405148372.1">
    <property type="nucleotide sequence ID" value="NZ_CP109527.1"/>
</dbReference>
<protein>
    <submittedName>
        <fullName evidence="5">AraC family transcriptional regulator</fullName>
    </submittedName>
</protein>
<dbReference type="EMBL" id="CP109527">
    <property type="protein sequence ID" value="WTY36172.1"/>
    <property type="molecule type" value="Genomic_DNA"/>
</dbReference>
<reference evidence="5 6" key="1">
    <citation type="submission" date="2022-10" db="EMBL/GenBank/DDBJ databases">
        <title>The complete genomes of actinobacterial strains from the NBC collection.</title>
        <authorList>
            <person name="Joergensen T.S."/>
            <person name="Alvarez Arevalo M."/>
            <person name="Sterndorff E.B."/>
            <person name="Faurdal D."/>
            <person name="Vuksanovic O."/>
            <person name="Mourched A.-S."/>
            <person name="Charusanti P."/>
            <person name="Shaw S."/>
            <person name="Blin K."/>
            <person name="Weber T."/>
        </authorList>
    </citation>
    <scope>NUCLEOTIDE SEQUENCE [LARGE SCALE GENOMIC DNA]</scope>
    <source>
        <strain evidence="5 6">NBC_01413</strain>
    </source>
</reference>
<evidence type="ECO:0000259" key="4">
    <source>
        <dbReference type="PROSITE" id="PS01124"/>
    </source>
</evidence>
<evidence type="ECO:0000256" key="3">
    <source>
        <dbReference type="ARBA" id="ARBA00023163"/>
    </source>
</evidence>
<dbReference type="Proteomes" id="UP001621418">
    <property type="component" value="Chromosome"/>
</dbReference>
<keyword evidence="1" id="KW-0805">Transcription regulation</keyword>
<gene>
    <name evidence="5" type="ORF">OG308_33905</name>
</gene>
<dbReference type="InterPro" id="IPR050204">
    <property type="entry name" value="AraC_XylS_family_regulators"/>
</dbReference>
<sequence length="263" mass="28229">MSDNARSVIRGSTRTPAAWARRGHIGYVGPDLGVDAHSPPVAMLTVGLDGPLILHTARGTIRTGSCFAPARTAQRVVATEGWILTLFVDPSSAPATMIADEMTSATGPFGLSHRRERELVEMCRAPIVDPDLLYARAVAGPNPVSDPRIARLTATIRDAPNHALRADRIAANLGLSTGHFLHLFTQHCGTTFRGYQRWNRMVSAVTNAITGHDLTRSAIDAGFATPSHFSESFREMVGLPATKMLHAGIHFDLGTRIIPPGSV</sequence>
<name>A0ABZ1N858_9NOCA</name>
<feature type="domain" description="HTH araC/xylS-type" evidence="4">
    <location>
        <begin position="150"/>
        <end position="247"/>
    </location>
</feature>
<evidence type="ECO:0000256" key="2">
    <source>
        <dbReference type="ARBA" id="ARBA00023125"/>
    </source>
</evidence>
<dbReference type="PANTHER" id="PTHR46796">
    <property type="entry name" value="HTH-TYPE TRANSCRIPTIONAL ACTIVATOR RHAS-RELATED"/>
    <property type="match status" value="1"/>
</dbReference>
<dbReference type="Pfam" id="PF12833">
    <property type="entry name" value="HTH_18"/>
    <property type="match status" value="1"/>
</dbReference>
<dbReference type="PROSITE" id="PS00041">
    <property type="entry name" value="HTH_ARAC_FAMILY_1"/>
    <property type="match status" value="1"/>
</dbReference>
<dbReference type="InterPro" id="IPR018060">
    <property type="entry name" value="HTH_AraC"/>
</dbReference>